<comment type="caution">
    <text evidence="2">The sequence shown here is derived from an EMBL/GenBank/DDBJ whole genome shotgun (WGS) entry which is preliminary data.</text>
</comment>
<protein>
    <recommendedName>
        <fullName evidence="4">DUF4391 domain-containing protein</fullName>
    </recommendedName>
</protein>
<evidence type="ECO:0008006" key="4">
    <source>
        <dbReference type="Google" id="ProtNLM"/>
    </source>
</evidence>
<reference evidence="3" key="1">
    <citation type="submission" date="2018-05" db="EMBL/GenBank/DDBJ databases">
        <title>Ignatzschineria dubaiensis sp. nov., isolated from necrotic foot tissues of dromedaries (Camelus dromedarius) and associated maggots in Dubai, United Arab Emirates.</title>
        <authorList>
            <person name="Tsang C.C."/>
            <person name="Tang J.Y.M."/>
            <person name="Fong J.Y.H."/>
            <person name="Kinne J."/>
            <person name="Lee H.H."/>
            <person name="Joseph M."/>
            <person name="Jose S."/>
            <person name="Schuster R.K."/>
            <person name="Tang Y."/>
            <person name="Sivakumar S."/>
            <person name="Chen J.H.K."/>
            <person name="Teng J.L.L."/>
            <person name="Lau S.K.P."/>
            <person name="Wernery U."/>
            <person name="Woo P.C.Y."/>
        </authorList>
    </citation>
    <scope>NUCLEOTIDE SEQUENCE [LARGE SCALE GENOMIC DNA]</scope>
    <source>
        <strain evidence="3">KCTC 22644</strain>
    </source>
</reference>
<gene>
    <name evidence="2" type="ORF">DC083_08930</name>
</gene>
<name>A0A2U2ACP6_9GAMM</name>
<dbReference type="RefSeq" id="WP_109189870.1">
    <property type="nucleotide sequence ID" value="NZ_BMYA01000004.1"/>
</dbReference>
<accession>A0A2U2ACP6</accession>
<dbReference type="EMBL" id="QEWQ01000006">
    <property type="protein sequence ID" value="PWD80428.1"/>
    <property type="molecule type" value="Genomic_DNA"/>
</dbReference>
<evidence type="ECO:0000313" key="2">
    <source>
        <dbReference type="EMBL" id="PWD80428.1"/>
    </source>
</evidence>
<dbReference type="Pfam" id="PF14335">
    <property type="entry name" value="DUF4391"/>
    <property type="match status" value="1"/>
</dbReference>
<keyword evidence="3" id="KW-1185">Reference proteome</keyword>
<sequence>MAYFQYPTDALYQKPLTKEALLKHLTLTPELKRALTDEIQKIVWLYKLAPSTTRLEAGERVPEFQIFQITLKGETLNPELLKAIDTAIPQITIFEIITPKECYVTATHKRLDATKKKIIQDSPYFQSPYYPLDKERKPLPTAITLEHLYEAILKSLMPAEIVPEAEVPIEVLLTQAEERRKLEAEIAKLNKQIRNEKQFKKRVALNEQLKQLKTQLNELKSVNKIV</sequence>
<keyword evidence="1" id="KW-0175">Coiled coil</keyword>
<dbReference type="OrthoDB" id="9805811at2"/>
<dbReference type="AlphaFoldDB" id="A0A2U2ACP6"/>
<evidence type="ECO:0000256" key="1">
    <source>
        <dbReference type="SAM" id="Coils"/>
    </source>
</evidence>
<evidence type="ECO:0000313" key="3">
    <source>
        <dbReference type="Proteomes" id="UP000245020"/>
    </source>
</evidence>
<feature type="coiled-coil region" evidence="1">
    <location>
        <begin position="172"/>
        <end position="222"/>
    </location>
</feature>
<proteinExistence type="predicted"/>
<dbReference type="InterPro" id="IPR025503">
    <property type="entry name" value="DUF4391"/>
</dbReference>
<organism evidence="2 3">
    <name type="scientific">Ignatzschineria ureiclastica</name>
    <dbReference type="NCBI Taxonomy" id="472582"/>
    <lineage>
        <taxon>Bacteria</taxon>
        <taxon>Pseudomonadati</taxon>
        <taxon>Pseudomonadota</taxon>
        <taxon>Gammaproteobacteria</taxon>
        <taxon>Cardiobacteriales</taxon>
        <taxon>Ignatzschineriaceae</taxon>
        <taxon>Ignatzschineria</taxon>
    </lineage>
</organism>
<dbReference type="Proteomes" id="UP000245020">
    <property type="component" value="Unassembled WGS sequence"/>
</dbReference>